<dbReference type="AlphaFoldDB" id="E2AF23"/>
<keyword evidence="3" id="KW-1185">Reference proteome</keyword>
<feature type="compositionally biased region" description="Basic residues" evidence="1">
    <location>
        <begin position="80"/>
        <end position="90"/>
    </location>
</feature>
<dbReference type="InParanoid" id="E2AF23"/>
<dbReference type="EMBL" id="GL438984">
    <property type="protein sequence ID" value="EFN67978.1"/>
    <property type="molecule type" value="Genomic_DNA"/>
</dbReference>
<evidence type="ECO:0000313" key="3">
    <source>
        <dbReference type="Proteomes" id="UP000000311"/>
    </source>
</evidence>
<feature type="compositionally biased region" description="Basic and acidic residues" evidence="1">
    <location>
        <begin position="1"/>
        <end position="12"/>
    </location>
</feature>
<dbReference type="Proteomes" id="UP000000311">
    <property type="component" value="Unassembled WGS sequence"/>
</dbReference>
<dbReference type="OrthoDB" id="8197458at2759"/>
<feature type="region of interest" description="Disordered" evidence="1">
    <location>
        <begin position="1"/>
        <end position="25"/>
    </location>
</feature>
<proteinExistence type="predicted"/>
<name>E2AF23_CAMFO</name>
<sequence length="170" mass="19002">MLALAMRREHTTGRSNYEPANPLAGFEHLQHNSGGNSFAVVPTTEGRVRDAARPEAEGELQEFVDIAQVQQLLQQQQQHQQHHHHQHHQHQTSATAASCIWGAVYPPPPPALGYHHHHHHHHHHAPPPPPSDTISRACAPKRKQRNDEGKEYKTQGNDDNAAKNLVSSVN</sequence>
<feature type="compositionally biased region" description="Basic residues" evidence="1">
    <location>
        <begin position="114"/>
        <end position="125"/>
    </location>
</feature>
<accession>E2AF23</accession>
<gene>
    <name evidence="2" type="ORF">EAG_10516</name>
</gene>
<feature type="region of interest" description="Disordered" evidence="1">
    <location>
        <begin position="74"/>
        <end position="93"/>
    </location>
</feature>
<feature type="region of interest" description="Disordered" evidence="1">
    <location>
        <begin position="112"/>
        <end position="170"/>
    </location>
</feature>
<evidence type="ECO:0000313" key="2">
    <source>
        <dbReference type="EMBL" id="EFN67978.1"/>
    </source>
</evidence>
<organism evidence="3">
    <name type="scientific">Camponotus floridanus</name>
    <name type="common">Florida carpenter ant</name>
    <dbReference type="NCBI Taxonomy" id="104421"/>
    <lineage>
        <taxon>Eukaryota</taxon>
        <taxon>Metazoa</taxon>
        <taxon>Ecdysozoa</taxon>
        <taxon>Arthropoda</taxon>
        <taxon>Hexapoda</taxon>
        <taxon>Insecta</taxon>
        <taxon>Pterygota</taxon>
        <taxon>Neoptera</taxon>
        <taxon>Endopterygota</taxon>
        <taxon>Hymenoptera</taxon>
        <taxon>Apocrita</taxon>
        <taxon>Aculeata</taxon>
        <taxon>Formicoidea</taxon>
        <taxon>Formicidae</taxon>
        <taxon>Formicinae</taxon>
        <taxon>Camponotus</taxon>
    </lineage>
</organism>
<protein>
    <submittedName>
        <fullName evidence="2">Uncharacterized protein</fullName>
    </submittedName>
</protein>
<evidence type="ECO:0000256" key="1">
    <source>
        <dbReference type="SAM" id="MobiDB-lite"/>
    </source>
</evidence>
<dbReference type="OMA" id="ACAPKRK"/>
<reference evidence="2 3" key="1">
    <citation type="journal article" date="2010" name="Science">
        <title>Genomic comparison of the ants Camponotus floridanus and Harpegnathos saltator.</title>
        <authorList>
            <person name="Bonasio R."/>
            <person name="Zhang G."/>
            <person name="Ye C."/>
            <person name="Mutti N.S."/>
            <person name="Fang X."/>
            <person name="Qin N."/>
            <person name="Donahue G."/>
            <person name="Yang P."/>
            <person name="Li Q."/>
            <person name="Li C."/>
            <person name="Zhang P."/>
            <person name="Huang Z."/>
            <person name="Berger S.L."/>
            <person name="Reinberg D."/>
            <person name="Wang J."/>
            <person name="Liebig J."/>
        </authorList>
    </citation>
    <scope>NUCLEOTIDE SEQUENCE [LARGE SCALE GENOMIC DNA]</scope>
    <source>
        <strain evidence="3">C129</strain>
    </source>
</reference>